<dbReference type="Proteomes" id="UP001203297">
    <property type="component" value="Unassembled WGS sequence"/>
</dbReference>
<keyword evidence="6 11" id="KW-0812">Transmembrane</keyword>
<comment type="catalytic activity">
    <reaction evidence="9">
        <text>[(1-&gt;3)-beta-D-glucosyl](n) + UDP-alpha-D-glucose = [(1-&gt;3)-beta-D-glucosyl](n+1) + UDP + H(+)</text>
        <dbReference type="Rhea" id="RHEA:21476"/>
        <dbReference type="Rhea" id="RHEA-COMP:11146"/>
        <dbReference type="Rhea" id="RHEA-COMP:14303"/>
        <dbReference type="ChEBI" id="CHEBI:15378"/>
        <dbReference type="ChEBI" id="CHEBI:37671"/>
        <dbReference type="ChEBI" id="CHEBI:58223"/>
        <dbReference type="ChEBI" id="CHEBI:58885"/>
        <dbReference type="EC" id="2.4.1.34"/>
    </reaction>
</comment>
<dbReference type="EC" id="2.4.1.34" evidence="3"/>
<feature type="transmembrane region" description="Helical" evidence="11">
    <location>
        <begin position="600"/>
        <end position="618"/>
    </location>
</feature>
<dbReference type="PANTHER" id="PTHR12741">
    <property type="entry name" value="LYST-INTERACTING PROTEIN LIP5 DOPAMINE RESPONSIVE PROTEIN DRG-1"/>
    <property type="match status" value="1"/>
</dbReference>
<feature type="transmembrane region" description="Helical" evidence="11">
    <location>
        <begin position="490"/>
        <end position="510"/>
    </location>
</feature>
<feature type="transmembrane region" description="Helical" evidence="11">
    <location>
        <begin position="378"/>
        <end position="399"/>
    </location>
</feature>
<dbReference type="InterPro" id="IPR056261">
    <property type="entry name" value="FKS1-like_dom2"/>
</dbReference>
<evidence type="ECO:0000313" key="13">
    <source>
        <dbReference type="EMBL" id="KAI0293878.1"/>
    </source>
</evidence>
<feature type="transmembrane region" description="Helical" evidence="11">
    <location>
        <begin position="1606"/>
        <end position="1625"/>
    </location>
</feature>
<dbReference type="Pfam" id="PF02364">
    <property type="entry name" value="Glucan_synthase"/>
    <property type="match status" value="1"/>
</dbReference>
<comment type="similarity">
    <text evidence="2">Belongs to the glycosyltransferase 48 family.</text>
</comment>
<feature type="transmembrane region" description="Helical" evidence="11">
    <location>
        <begin position="1421"/>
        <end position="1444"/>
    </location>
</feature>
<evidence type="ECO:0000256" key="7">
    <source>
        <dbReference type="ARBA" id="ARBA00022989"/>
    </source>
</evidence>
<keyword evidence="5" id="KW-0808">Transferase</keyword>
<protein>
    <recommendedName>
        <fullName evidence="3">1,3-beta-glucan synthase</fullName>
        <ecNumber evidence="3">2.4.1.34</ecNumber>
    </recommendedName>
</protein>
<feature type="region of interest" description="Disordered" evidence="10">
    <location>
        <begin position="207"/>
        <end position="226"/>
    </location>
</feature>
<dbReference type="SMART" id="SM01205">
    <property type="entry name" value="FKS1_dom1"/>
    <property type="match status" value="1"/>
</dbReference>
<evidence type="ECO:0000256" key="4">
    <source>
        <dbReference type="ARBA" id="ARBA00022676"/>
    </source>
</evidence>
<sequence length="1697" mass="194324">MSSRHHPSRSQEGYPYPSPPADTNDPFNSRHYYDNDIEPSEAYHRDNYGSESSAAGLNDYDHPDPYGQPDTDSDHDPYGQRMGPSAESLNGGRSSAPTLGDFGPTQYGGGREPYPAWGAERAIPLSKEEIEDIFLDLQQKFGFQRDSMRNMFDFTMHLLDSRASRMSPNQALLTLHADYIGGQHANYRKWYFAAQLDLDDAVGHTQNPGLQRLRSKRGGGRSNSEKSLTSALERWRQAMNSMSQYDRMRQIALYLLCWGEAAQCADDYYRSPECQNRVDPVPEGLYLRAVIKPLYRFIRDQGYESVDGKFVRRERDHDRIIGYDDINQLFWYPEGIARIVLTDKTRLVDIPPAQRFMRFDRIDWNRAFFKTYYEKRSFGHLLVNFNRIWVIHVSLFWFYTAYNAPTVYQPKRGHSTALTWSATALGGAIATIIMILATFAEFSYIPTTWNNTSHLTRRLLFLLVTLALTAGPTFYIAIVENQPDGGGSLALILGIAQFFISVVATLLFGIMPSGRMFGDRVASKSRKYLASQTFTASYPVLNSRARLASVFLWFLVFGCKFTESYFFLTLAFRDPIHAMAGMKIQNCHEKLFGSSLCRNHAIFTLTIMFIMDLVLFFLDTFLWYIIWNTVYSIARSFMLGLSIWTPWRDIYARLPKRIYSKILATSDLEVRYKPKVLVSQIWNAIIISMYREHLLSIDHVQKLLYHQVDTPDGRRSLRAPPFFVAQTDKGFKGSFFPRGSEAERRISFFAQSLTTSLPEALPVDAMPTFTVLTPHYNEKILLSLREIIKEADINTRVTLLEYLKQLHSLEWANFVKDTKILAQESDMFDGAFPGDEKGSSKLDDLPFYCIGFKSAAPEFTLRTRIWASLRFQTLYRTVSGMMNYAKAIKLLYRVENPEVVQMFGGNTDNLERELERMARRKFKFVVSMQRYSKFNKEEHENAEFLLRAYPELQIAYLEEEPRKDGGEPRLYSLSSTTGRRKPKFRVELPGNPILGDGKSDNQNHAIIFYRGEYLQLIDANQDNYLEECLKIRNSPYAQWGQKEFKSAPVAIVGAREYIFSENIGILGDIAAGKEQTFGTLTARSLAWIGGKLHYGHPDFLNATFMNTRGGVSKAQKGLHLNEDIYAGMNAFGRGGHLGFGTILNFQTKIGTGMGEQMLSREYYYLGTQLPIDRFLTFYYGHPGFHINNMLIILSVQLFIVTMVFLGTLNSQLTICRYSSTGQPLNGQGGCYNSILIFLVFMIAFLPLFLQELIERGTGRAIARLSKQFMSFSPIFEVFSTQIYTHSILNNLTFGGARYIATGRGFATSRISFSILFSRFAGPSIYLGMRTLLMLLYVTLSFWTPYLVYFWVSILALCIAPFLFNPHQFSFADFIVDYREFLRWMSRGNSRSHNNSWIGYCRLSRTMITGYKKKKLGNHRKSWRAVIISEVIFPIFFAILLVLAYMFVKSFPVSGQTPPSPLIRIAVVSIGPIVWNAAVLLILFLLSLFLGPMLDSCCVRFGAVMATIAHTLGTIGMIGFFEFFWFLELWDTSHAVLGLITIVAIQRAIHKVLISVFLSREFKHDETNRAWWTGKWYGRGLGAHVLSQPAREFIVKIIELSLWSSDFLIGHFILFMLTPALLIPYVDRLHSILLFWLRPSKQIHAPIFNIKVRRQRRTIIIKYVPLFFIVITIFVALIAAPVVLKDTIRLHCSLCNQL</sequence>
<dbReference type="Pfam" id="PF14288">
    <property type="entry name" value="FKS1_dom1"/>
    <property type="match status" value="1"/>
</dbReference>
<feature type="transmembrane region" description="Helical" evidence="11">
    <location>
        <begin position="459"/>
        <end position="478"/>
    </location>
</feature>
<dbReference type="EMBL" id="WTXG01000087">
    <property type="protein sequence ID" value="KAI0293878.1"/>
    <property type="molecule type" value="Genomic_DNA"/>
</dbReference>
<comment type="subcellular location">
    <subcellularLocation>
        <location evidence="1">Membrane</location>
        <topology evidence="1">Multi-pass membrane protein</topology>
    </subcellularLocation>
</comment>
<evidence type="ECO:0000256" key="1">
    <source>
        <dbReference type="ARBA" id="ARBA00004141"/>
    </source>
</evidence>
<reference evidence="13" key="1">
    <citation type="journal article" date="2022" name="New Phytol.">
        <title>Evolutionary transition to the ectomycorrhizal habit in the genomes of a hyperdiverse lineage of mushroom-forming fungi.</title>
        <authorList>
            <person name="Looney B."/>
            <person name="Miyauchi S."/>
            <person name="Morin E."/>
            <person name="Drula E."/>
            <person name="Courty P.E."/>
            <person name="Kohler A."/>
            <person name="Kuo A."/>
            <person name="LaButti K."/>
            <person name="Pangilinan J."/>
            <person name="Lipzen A."/>
            <person name="Riley R."/>
            <person name="Andreopoulos W."/>
            <person name="He G."/>
            <person name="Johnson J."/>
            <person name="Nolan M."/>
            <person name="Tritt A."/>
            <person name="Barry K.W."/>
            <person name="Grigoriev I.V."/>
            <person name="Nagy L.G."/>
            <person name="Hibbett D."/>
            <person name="Henrissat B."/>
            <person name="Matheny P.B."/>
            <person name="Labbe J."/>
            <person name="Martin F.M."/>
        </authorList>
    </citation>
    <scope>NUCLEOTIDE SEQUENCE</scope>
    <source>
        <strain evidence="13">BPL690</strain>
    </source>
</reference>
<organism evidence="13 14">
    <name type="scientific">Multifurca ochricompacta</name>
    <dbReference type="NCBI Taxonomy" id="376703"/>
    <lineage>
        <taxon>Eukaryota</taxon>
        <taxon>Fungi</taxon>
        <taxon>Dikarya</taxon>
        <taxon>Basidiomycota</taxon>
        <taxon>Agaricomycotina</taxon>
        <taxon>Agaricomycetes</taxon>
        <taxon>Russulales</taxon>
        <taxon>Russulaceae</taxon>
        <taxon>Multifurca</taxon>
    </lineage>
</organism>
<evidence type="ECO:0000256" key="5">
    <source>
        <dbReference type="ARBA" id="ARBA00022679"/>
    </source>
</evidence>
<dbReference type="GO" id="GO:0051278">
    <property type="term" value="P:fungal-type cell wall polysaccharide biosynthetic process"/>
    <property type="evidence" value="ECO:0007669"/>
    <property type="project" value="TreeGrafter"/>
</dbReference>
<feature type="transmembrane region" description="Helical" evidence="11">
    <location>
        <begin position="1464"/>
        <end position="1488"/>
    </location>
</feature>
<keyword evidence="4" id="KW-0328">Glycosyltransferase</keyword>
<proteinExistence type="inferred from homology"/>
<evidence type="ECO:0000256" key="2">
    <source>
        <dbReference type="ARBA" id="ARBA00009040"/>
    </source>
</evidence>
<dbReference type="GO" id="GO:0005886">
    <property type="term" value="C:plasma membrane"/>
    <property type="evidence" value="ECO:0007669"/>
    <property type="project" value="TreeGrafter"/>
</dbReference>
<feature type="transmembrane region" description="Helical" evidence="11">
    <location>
        <begin position="1345"/>
        <end position="1363"/>
    </location>
</feature>
<keyword evidence="14" id="KW-1185">Reference proteome</keyword>
<evidence type="ECO:0000259" key="12">
    <source>
        <dbReference type="SMART" id="SM01205"/>
    </source>
</evidence>
<feature type="transmembrane region" description="Helical" evidence="11">
    <location>
        <begin position="419"/>
        <end position="439"/>
    </location>
</feature>
<gene>
    <name evidence="13" type="ORF">B0F90DRAFT_1760330</name>
</gene>
<feature type="transmembrane region" description="Helical" evidence="11">
    <location>
        <begin position="1190"/>
        <end position="1211"/>
    </location>
</feature>
<evidence type="ECO:0000256" key="11">
    <source>
        <dbReference type="SAM" id="Phobius"/>
    </source>
</evidence>
<comment type="caution">
    <text evidence="13">The sequence shown here is derived from an EMBL/GenBank/DDBJ whole genome shotgun (WGS) entry which is preliminary data.</text>
</comment>
<dbReference type="PANTHER" id="PTHR12741:SF48">
    <property type="entry name" value="1,3-BETA-GLUCAN SYNTHASE COMPONENT FKS1-RELATED"/>
    <property type="match status" value="1"/>
</dbReference>
<keyword evidence="8 11" id="KW-0472">Membrane</keyword>
<dbReference type="Pfam" id="PF23605">
    <property type="entry name" value="FKS1_dom2"/>
    <property type="match status" value="1"/>
</dbReference>
<feature type="domain" description="1,3-beta-glucan synthase component FKS1-like" evidence="12">
    <location>
        <begin position="245"/>
        <end position="344"/>
    </location>
</feature>
<evidence type="ECO:0000256" key="6">
    <source>
        <dbReference type="ARBA" id="ARBA00022692"/>
    </source>
</evidence>
<keyword evidence="7 11" id="KW-1133">Transmembrane helix</keyword>
<accession>A0AAD4LXD3</accession>
<evidence type="ECO:0000256" key="9">
    <source>
        <dbReference type="ARBA" id="ARBA00047777"/>
    </source>
</evidence>
<name>A0AAD4LXD3_9AGAM</name>
<dbReference type="GO" id="GO:0006075">
    <property type="term" value="P:(1-&gt;3)-beta-D-glucan biosynthetic process"/>
    <property type="evidence" value="ECO:0007669"/>
    <property type="project" value="InterPro"/>
</dbReference>
<evidence type="ECO:0000313" key="14">
    <source>
        <dbReference type="Proteomes" id="UP001203297"/>
    </source>
</evidence>
<evidence type="ECO:0000256" key="10">
    <source>
        <dbReference type="SAM" id="MobiDB-lite"/>
    </source>
</evidence>
<evidence type="ECO:0000256" key="3">
    <source>
        <dbReference type="ARBA" id="ARBA00012589"/>
    </source>
</evidence>
<feature type="transmembrane region" description="Helical" evidence="11">
    <location>
        <begin position="1500"/>
        <end position="1526"/>
    </location>
</feature>
<feature type="transmembrane region" description="Helical" evidence="11">
    <location>
        <begin position="1662"/>
        <end position="1683"/>
    </location>
</feature>
<evidence type="ECO:0000256" key="8">
    <source>
        <dbReference type="ARBA" id="ARBA00023136"/>
    </source>
</evidence>
<dbReference type="InterPro" id="IPR026899">
    <property type="entry name" value="FKS1-like_dom1"/>
</dbReference>
<feature type="transmembrane region" description="Helical" evidence="11">
    <location>
        <begin position="1319"/>
        <end position="1339"/>
    </location>
</feature>
<feature type="compositionally biased region" description="Polar residues" evidence="10">
    <location>
        <begin position="87"/>
        <end position="97"/>
    </location>
</feature>
<feature type="region of interest" description="Disordered" evidence="10">
    <location>
        <begin position="1"/>
        <end position="115"/>
    </location>
</feature>
<dbReference type="GO" id="GO:0003843">
    <property type="term" value="F:1,3-beta-D-glucan synthase activity"/>
    <property type="evidence" value="ECO:0007669"/>
    <property type="project" value="UniProtKB-EC"/>
</dbReference>
<dbReference type="InterPro" id="IPR003440">
    <property type="entry name" value="Glyco_trans_48_dom"/>
</dbReference>
<dbReference type="GO" id="GO:0000148">
    <property type="term" value="C:1,3-beta-D-glucan synthase complex"/>
    <property type="evidence" value="ECO:0007669"/>
    <property type="project" value="InterPro"/>
</dbReference>
<feature type="transmembrane region" description="Helical" evidence="11">
    <location>
        <begin position="624"/>
        <end position="647"/>
    </location>
</feature>
<feature type="transmembrane region" description="Helical" evidence="11">
    <location>
        <begin position="1231"/>
        <end position="1249"/>
    </location>
</feature>